<name>A0AA88QL62_9ASTE</name>
<dbReference type="AlphaFoldDB" id="A0AA88QL62"/>
<reference evidence="2" key="1">
    <citation type="submission" date="2022-12" db="EMBL/GenBank/DDBJ databases">
        <title>Draft genome assemblies for two species of Escallonia (Escalloniales).</title>
        <authorList>
            <person name="Chanderbali A."/>
            <person name="Dervinis C."/>
            <person name="Anghel I."/>
            <person name="Soltis D."/>
            <person name="Soltis P."/>
            <person name="Zapata F."/>
        </authorList>
    </citation>
    <scope>NUCLEOTIDE SEQUENCE</scope>
    <source>
        <strain evidence="2">UCBG92.1500</strain>
        <tissue evidence="2">Leaf</tissue>
    </source>
</reference>
<comment type="caution">
    <text evidence="2">The sequence shown here is derived from an EMBL/GenBank/DDBJ whole genome shotgun (WGS) entry which is preliminary data.</text>
</comment>
<sequence>MEWKANCEQMEERFNNRIDEQKSMFLRHRGCEESLSETSSPATSINHRPQMPSTQLPHPFRVRDVVCLKSIMNPSEIVTNGIIQSIDPSTQVGGKNLGRIGVKYLFRLL</sequence>
<keyword evidence="3" id="KW-1185">Reference proteome</keyword>
<dbReference type="Proteomes" id="UP001187471">
    <property type="component" value="Unassembled WGS sequence"/>
</dbReference>
<organism evidence="2 3">
    <name type="scientific">Escallonia rubra</name>
    <dbReference type="NCBI Taxonomy" id="112253"/>
    <lineage>
        <taxon>Eukaryota</taxon>
        <taxon>Viridiplantae</taxon>
        <taxon>Streptophyta</taxon>
        <taxon>Embryophyta</taxon>
        <taxon>Tracheophyta</taxon>
        <taxon>Spermatophyta</taxon>
        <taxon>Magnoliopsida</taxon>
        <taxon>eudicotyledons</taxon>
        <taxon>Gunneridae</taxon>
        <taxon>Pentapetalae</taxon>
        <taxon>asterids</taxon>
        <taxon>campanulids</taxon>
        <taxon>Escalloniales</taxon>
        <taxon>Escalloniaceae</taxon>
        <taxon>Escallonia</taxon>
    </lineage>
</organism>
<accession>A0AA88QL62</accession>
<gene>
    <name evidence="2" type="ORF">RJ640_025057</name>
</gene>
<proteinExistence type="predicted"/>
<evidence type="ECO:0000256" key="1">
    <source>
        <dbReference type="SAM" id="MobiDB-lite"/>
    </source>
</evidence>
<feature type="compositionally biased region" description="Polar residues" evidence="1">
    <location>
        <begin position="36"/>
        <end position="56"/>
    </location>
</feature>
<protein>
    <submittedName>
        <fullName evidence="2">Uncharacterized protein</fullName>
    </submittedName>
</protein>
<evidence type="ECO:0000313" key="2">
    <source>
        <dbReference type="EMBL" id="KAK2971662.1"/>
    </source>
</evidence>
<dbReference type="EMBL" id="JAVXUO010002570">
    <property type="protein sequence ID" value="KAK2971662.1"/>
    <property type="molecule type" value="Genomic_DNA"/>
</dbReference>
<evidence type="ECO:0000313" key="3">
    <source>
        <dbReference type="Proteomes" id="UP001187471"/>
    </source>
</evidence>
<feature type="region of interest" description="Disordered" evidence="1">
    <location>
        <begin position="36"/>
        <end position="57"/>
    </location>
</feature>